<evidence type="ECO:0000313" key="2">
    <source>
        <dbReference type="Proteomes" id="UP000288405"/>
    </source>
</evidence>
<feature type="non-terminal residue" evidence="1">
    <location>
        <position position="93"/>
    </location>
</feature>
<gene>
    <name evidence="1" type="ORF">CWE11_11910</name>
</gene>
<reference evidence="1 2" key="1">
    <citation type="journal article" date="2011" name="Front. Microbiol.">
        <title>Genomic signatures of strain selection and enhancement in Bacillus atrophaeus var. globigii, a historical biowarfare simulant.</title>
        <authorList>
            <person name="Gibbons H.S."/>
            <person name="Broomall S.M."/>
            <person name="McNew L.A."/>
            <person name="Daligault H."/>
            <person name="Chapman C."/>
            <person name="Bruce D."/>
            <person name="Karavis M."/>
            <person name="Krepps M."/>
            <person name="McGregor P.A."/>
            <person name="Hong C."/>
            <person name="Park K.H."/>
            <person name="Akmal A."/>
            <person name="Feldman A."/>
            <person name="Lin J.S."/>
            <person name="Chang W.E."/>
            <person name="Higgs B.W."/>
            <person name="Demirev P."/>
            <person name="Lindquist J."/>
            <person name="Liem A."/>
            <person name="Fochler E."/>
            <person name="Read T.D."/>
            <person name="Tapia R."/>
            <person name="Johnson S."/>
            <person name="Bishop-Lilly K.A."/>
            <person name="Detter C."/>
            <person name="Han C."/>
            <person name="Sozhamannan S."/>
            <person name="Rosenzweig C.N."/>
            <person name="Skowronski E.W."/>
        </authorList>
    </citation>
    <scope>NUCLEOTIDE SEQUENCE [LARGE SCALE GENOMIC DNA]</scope>
    <source>
        <strain evidence="1 2">GYP-17</strain>
    </source>
</reference>
<organism evidence="1 2">
    <name type="scientific">Aliidiomarina sanyensis</name>
    <dbReference type="NCBI Taxonomy" id="1249555"/>
    <lineage>
        <taxon>Bacteria</taxon>
        <taxon>Pseudomonadati</taxon>
        <taxon>Pseudomonadota</taxon>
        <taxon>Gammaproteobacteria</taxon>
        <taxon>Alteromonadales</taxon>
        <taxon>Idiomarinaceae</taxon>
        <taxon>Aliidiomarina</taxon>
    </lineage>
</organism>
<keyword evidence="1" id="KW-0418">Kinase</keyword>
<name>A0A432W535_9GAMM</name>
<comment type="caution">
    <text evidence="1">The sequence shown here is derived from an EMBL/GenBank/DDBJ whole genome shotgun (WGS) entry which is preliminary data.</text>
</comment>
<evidence type="ECO:0000313" key="1">
    <source>
        <dbReference type="EMBL" id="RUO24942.1"/>
    </source>
</evidence>
<keyword evidence="1" id="KW-0808">Transferase</keyword>
<keyword evidence="2" id="KW-1185">Reference proteome</keyword>
<protein>
    <submittedName>
        <fullName evidence="1">Histidine kinase</fullName>
    </submittedName>
</protein>
<dbReference type="Proteomes" id="UP000288405">
    <property type="component" value="Unassembled WGS sequence"/>
</dbReference>
<proteinExistence type="predicted"/>
<dbReference type="AlphaFoldDB" id="A0A432W535"/>
<dbReference type="EMBL" id="PIPM01000029">
    <property type="protein sequence ID" value="RUO24942.1"/>
    <property type="molecule type" value="Genomic_DNA"/>
</dbReference>
<sequence>MNSNEVKQVDADISTENLLIKIATEYLNLPIERAEEAIQPSLQEMAQFVGADRAYIFRYDLDVMQCSNTHEWCAEGITPEIDNLQNCDISMIG</sequence>
<accession>A0A432W535</accession>
<dbReference type="GO" id="GO:0016301">
    <property type="term" value="F:kinase activity"/>
    <property type="evidence" value="ECO:0007669"/>
    <property type="project" value="UniProtKB-KW"/>
</dbReference>